<keyword evidence="3 5" id="KW-0687">Ribonucleoprotein</keyword>
<dbReference type="InterPro" id="IPR002136">
    <property type="entry name" value="Ribosomal_uL4"/>
</dbReference>
<evidence type="ECO:0000313" key="7">
    <source>
        <dbReference type="EMBL" id="MDG9700456.1"/>
    </source>
</evidence>
<dbReference type="SUPFAM" id="SSF52166">
    <property type="entry name" value="Ribosomal protein L4"/>
    <property type="match status" value="1"/>
</dbReference>
<evidence type="ECO:0000313" key="8">
    <source>
        <dbReference type="Proteomes" id="UP001237156"/>
    </source>
</evidence>
<protein>
    <recommendedName>
        <fullName evidence="4 5">Large ribosomal subunit protein uL4</fullName>
    </recommendedName>
</protein>
<accession>A0AAW6RP69</accession>
<evidence type="ECO:0000256" key="1">
    <source>
        <dbReference type="ARBA" id="ARBA00010528"/>
    </source>
</evidence>
<comment type="similarity">
    <text evidence="1 5">Belongs to the universal ribosomal protein uL4 family.</text>
</comment>
<evidence type="ECO:0000256" key="3">
    <source>
        <dbReference type="ARBA" id="ARBA00023274"/>
    </source>
</evidence>
<evidence type="ECO:0000256" key="4">
    <source>
        <dbReference type="ARBA" id="ARBA00035244"/>
    </source>
</evidence>
<keyword evidence="5" id="KW-0699">rRNA-binding</keyword>
<gene>
    <name evidence="5 7" type="primary">rplD</name>
    <name evidence="7" type="ORF">QB898_12180</name>
</gene>
<dbReference type="AlphaFoldDB" id="A0AAW6RP69"/>
<dbReference type="RefSeq" id="WP_102284542.1">
    <property type="nucleotide sequence ID" value="NZ_JARVII010000037.1"/>
</dbReference>
<sequence length="207" mass="23002">MQIDLLNEQGQAVSKLDVPETVFGREYNEALVHQLVVAYQANARQGTRAQKDREAVRHSTKKPFRQKGTGNARAGMTSSPLWRGGGRIFPNSPEENFGQKINKKMYRAGMASIFSQLVREGRIAAVESIKLDAPKTKLFASRLKAMNLPETVLLIADEVDENLFLASRNLGGALVVEPRYADPVSLVHYKKVLVTKGAVEMLKEMFS</sequence>
<dbReference type="NCBIfam" id="TIGR03953">
    <property type="entry name" value="rplD_bact"/>
    <property type="match status" value="1"/>
</dbReference>
<dbReference type="GO" id="GO:1990904">
    <property type="term" value="C:ribonucleoprotein complex"/>
    <property type="evidence" value="ECO:0007669"/>
    <property type="project" value="UniProtKB-KW"/>
</dbReference>
<dbReference type="Pfam" id="PF00573">
    <property type="entry name" value="Ribosomal_L4"/>
    <property type="match status" value="1"/>
</dbReference>
<dbReference type="InterPro" id="IPR023574">
    <property type="entry name" value="Ribosomal_uL4_dom_sf"/>
</dbReference>
<dbReference type="EMBL" id="JARVII010000037">
    <property type="protein sequence ID" value="MDG9700456.1"/>
    <property type="molecule type" value="Genomic_DNA"/>
</dbReference>
<evidence type="ECO:0000256" key="2">
    <source>
        <dbReference type="ARBA" id="ARBA00022980"/>
    </source>
</evidence>
<dbReference type="GO" id="GO:0019843">
    <property type="term" value="F:rRNA binding"/>
    <property type="evidence" value="ECO:0007669"/>
    <property type="project" value="UniProtKB-UniRule"/>
</dbReference>
<keyword evidence="5" id="KW-0694">RNA-binding</keyword>
<dbReference type="GO" id="GO:0006412">
    <property type="term" value="P:translation"/>
    <property type="evidence" value="ECO:0007669"/>
    <property type="project" value="UniProtKB-UniRule"/>
</dbReference>
<comment type="function">
    <text evidence="5">Forms part of the polypeptide exit tunnel.</text>
</comment>
<dbReference type="GO" id="GO:0003735">
    <property type="term" value="F:structural constituent of ribosome"/>
    <property type="evidence" value="ECO:0007669"/>
    <property type="project" value="InterPro"/>
</dbReference>
<name>A0AAW6RP69_9BURK</name>
<reference evidence="7 8" key="1">
    <citation type="submission" date="2023-04" db="EMBL/GenBank/DDBJ databases">
        <title>Ottowia paracancer sp. nov., isolated from human stomach.</title>
        <authorList>
            <person name="Song Y."/>
        </authorList>
    </citation>
    <scope>NUCLEOTIDE SEQUENCE [LARGE SCALE GENOMIC DNA]</scope>
    <source>
        <strain evidence="7 8">10c7w1</strain>
    </source>
</reference>
<dbReference type="Proteomes" id="UP001237156">
    <property type="component" value="Unassembled WGS sequence"/>
</dbReference>
<evidence type="ECO:0000256" key="6">
    <source>
        <dbReference type="SAM" id="MobiDB-lite"/>
    </source>
</evidence>
<keyword evidence="8" id="KW-1185">Reference proteome</keyword>
<dbReference type="InterPro" id="IPR013005">
    <property type="entry name" value="Ribosomal_uL4-like"/>
</dbReference>
<dbReference type="PANTHER" id="PTHR10746">
    <property type="entry name" value="50S RIBOSOMAL PROTEIN L4"/>
    <property type="match status" value="1"/>
</dbReference>
<dbReference type="GO" id="GO:0005840">
    <property type="term" value="C:ribosome"/>
    <property type="evidence" value="ECO:0007669"/>
    <property type="project" value="UniProtKB-KW"/>
</dbReference>
<keyword evidence="2 5" id="KW-0689">Ribosomal protein</keyword>
<dbReference type="PANTHER" id="PTHR10746:SF6">
    <property type="entry name" value="LARGE RIBOSOMAL SUBUNIT PROTEIN UL4M"/>
    <property type="match status" value="1"/>
</dbReference>
<comment type="subunit">
    <text evidence="5">Part of the 50S ribosomal subunit.</text>
</comment>
<dbReference type="HAMAP" id="MF_01328_B">
    <property type="entry name" value="Ribosomal_uL4_B"/>
    <property type="match status" value="1"/>
</dbReference>
<comment type="function">
    <text evidence="5">One of the primary rRNA binding proteins, this protein initially binds near the 5'-end of the 23S rRNA. It is important during the early stages of 50S assembly. It makes multiple contacts with different domains of the 23S rRNA in the assembled 50S subunit and ribosome.</text>
</comment>
<proteinExistence type="inferred from homology"/>
<dbReference type="Gene3D" id="3.40.1370.10">
    <property type="match status" value="1"/>
</dbReference>
<comment type="caution">
    <text evidence="7">The sequence shown here is derived from an EMBL/GenBank/DDBJ whole genome shotgun (WGS) entry which is preliminary data.</text>
</comment>
<organism evidence="7 8">
    <name type="scientific">Ottowia cancrivicina</name>
    <dbReference type="NCBI Taxonomy" id="3040346"/>
    <lineage>
        <taxon>Bacteria</taxon>
        <taxon>Pseudomonadati</taxon>
        <taxon>Pseudomonadota</taxon>
        <taxon>Betaproteobacteria</taxon>
        <taxon>Burkholderiales</taxon>
        <taxon>Comamonadaceae</taxon>
        <taxon>Ottowia</taxon>
    </lineage>
</organism>
<evidence type="ECO:0000256" key="5">
    <source>
        <dbReference type="HAMAP-Rule" id="MF_01328"/>
    </source>
</evidence>
<feature type="region of interest" description="Disordered" evidence="6">
    <location>
        <begin position="46"/>
        <end position="77"/>
    </location>
</feature>